<reference evidence="3 4" key="2">
    <citation type="journal article" date="2009" name="PLoS ONE">
        <title>An integrated genetic and cytogenetic map of the cucumber genome.</title>
        <authorList>
            <person name="Ren Y."/>
            <person name="Zhang Z."/>
            <person name="Liu J."/>
            <person name="Staub J.E."/>
            <person name="Han Y."/>
            <person name="Cheng Z."/>
            <person name="Li X."/>
            <person name="Lu J."/>
            <person name="Miao H."/>
            <person name="Kang H."/>
            <person name="Xie B."/>
            <person name="Gu X."/>
            <person name="Wang X."/>
            <person name="Du Y."/>
            <person name="Jin W."/>
            <person name="Huang S."/>
        </authorList>
    </citation>
    <scope>NUCLEOTIDE SEQUENCE [LARGE SCALE GENOMIC DNA]</scope>
    <source>
        <strain evidence="4">cv. 9930</strain>
    </source>
</reference>
<reference evidence="3 4" key="3">
    <citation type="journal article" date="2010" name="BMC Genomics">
        <title>Transcriptome sequencing and comparative analysis of cucumber flowers with different sex types.</title>
        <authorList>
            <person name="Guo S."/>
            <person name="Zheng Y."/>
            <person name="Joung J.G."/>
            <person name="Liu S."/>
            <person name="Zhang Z."/>
            <person name="Crasta O.R."/>
            <person name="Sobral B.W."/>
            <person name="Xu Y."/>
            <person name="Huang S."/>
            <person name="Fei Z."/>
        </authorList>
    </citation>
    <scope>NUCLEOTIDE SEQUENCE [LARGE SCALE GENOMIC DNA]</scope>
    <source>
        <strain evidence="4">cv. 9930</strain>
    </source>
</reference>
<keyword evidence="4" id="KW-1185">Reference proteome</keyword>
<evidence type="ECO:0000313" key="3">
    <source>
        <dbReference type="EMBL" id="KGN43612.1"/>
    </source>
</evidence>
<name>A0A0A0K5Q4_CUCSA</name>
<accession>A0A0A0K5Q4</accession>
<dbReference type="OMA" id="SDCARTM"/>
<feature type="domain" description="GPI-anchored protein LLG1-like" evidence="2">
    <location>
        <begin position="53"/>
        <end position="129"/>
    </location>
</feature>
<dbReference type="OrthoDB" id="585255at2759"/>
<dbReference type="KEGG" id="csv:101215900"/>
<feature type="signal peptide" evidence="1">
    <location>
        <begin position="1"/>
        <end position="24"/>
    </location>
</feature>
<sequence length="174" mass="19130">MALNQHSYCSYFALLFLFLAFAYSHSPFLSYEALKSGQFTGRSLLQAKKSCPVDMEGQNYTILTSKCKGPKYPAALCCEALLEFCCGFVDELNDMTNNCAETMFSYINLYGQYPPGLFANQCKEGKDGLSCDNALKAQAEKAQIKASSAASSLLTPRRLPSLALASTFILYLLL</sequence>
<evidence type="ECO:0000256" key="1">
    <source>
        <dbReference type="SAM" id="SignalP"/>
    </source>
</evidence>
<dbReference type="PANTHER" id="PTHR31533">
    <property type="entry name" value="GPI-ANCHORED PROTEIN LLG1-RELATED-RELATED"/>
    <property type="match status" value="1"/>
</dbReference>
<organism evidence="3 4">
    <name type="scientific">Cucumis sativus</name>
    <name type="common">Cucumber</name>
    <dbReference type="NCBI Taxonomy" id="3659"/>
    <lineage>
        <taxon>Eukaryota</taxon>
        <taxon>Viridiplantae</taxon>
        <taxon>Streptophyta</taxon>
        <taxon>Embryophyta</taxon>
        <taxon>Tracheophyta</taxon>
        <taxon>Spermatophyta</taxon>
        <taxon>Magnoliopsida</taxon>
        <taxon>eudicotyledons</taxon>
        <taxon>Gunneridae</taxon>
        <taxon>Pentapetalae</taxon>
        <taxon>rosids</taxon>
        <taxon>fabids</taxon>
        <taxon>Cucurbitales</taxon>
        <taxon>Cucurbitaceae</taxon>
        <taxon>Benincaseae</taxon>
        <taxon>Cucumis</taxon>
    </lineage>
</organism>
<evidence type="ECO:0000313" key="4">
    <source>
        <dbReference type="Proteomes" id="UP000029981"/>
    </source>
</evidence>
<gene>
    <name evidence="3" type="ORF">Csa_7G047960</name>
</gene>
<dbReference type="Proteomes" id="UP000029981">
    <property type="component" value="Chromosome 7"/>
</dbReference>
<dbReference type="Pfam" id="PF26578">
    <property type="entry name" value="LLG1"/>
    <property type="match status" value="1"/>
</dbReference>
<dbReference type="InterPro" id="IPR058888">
    <property type="entry name" value="LLG1-like"/>
</dbReference>
<dbReference type="Gramene" id="KGN43612">
    <property type="protein sequence ID" value="KGN43612"/>
    <property type="gene ID" value="Csa_7G047960"/>
</dbReference>
<proteinExistence type="predicted"/>
<dbReference type="EMBL" id="CM002928">
    <property type="protein sequence ID" value="KGN43612.1"/>
    <property type="molecule type" value="Genomic_DNA"/>
</dbReference>
<reference evidence="3 4" key="4">
    <citation type="journal article" date="2011" name="BMC Genomics">
        <title>RNA-Seq improves annotation of protein-coding genes in the cucumber genome.</title>
        <authorList>
            <person name="Li Z."/>
            <person name="Zhang Z."/>
            <person name="Yan P."/>
            <person name="Huang S."/>
            <person name="Fei Z."/>
            <person name="Lin K."/>
        </authorList>
    </citation>
    <scope>NUCLEOTIDE SEQUENCE [LARGE SCALE GENOMIC DNA]</scope>
    <source>
        <strain evidence="4">cv. 9930</strain>
    </source>
</reference>
<dbReference type="eggNOG" id="ENOG502S17V">
    <property type="taxonomic scope" value="Eukaryota"/>
</dbReference>
<evidence type="ECO:0000259" key="2">
    <source>
        <dbReference type="Pfam" id="PF26578"/>
    </source>
</evidence>
<dbReference type="STRING" id="3659.A0A0A0K5Q4"/>
<dbReference type="AlphaFoldDB" id="A0A0A0K5Q4"/>
<protein>
    <recommendedName>
        <fullName evidence="2">GPI-anchored protein LLG1-like domain-containing protein</fullName>
    </recommendedName>
</protein>
<dbReference type="InterPro" id="IPR039307">
    <property type="entry name" value="LORELEI-like"/>
</dbReference>
<dbReference type="PANTHER" id="PTHR31533:SF35">
    <property type="entry name" value="GPI-ANCHORED PROTEIN LLG2-RELATED"/>
    <property type="match status" value="1"/>
</dbReference>
<keyword evidence="1" id="KW-0732">Signal</keyword>
<feature type="chain" id="PRO_5001964783" description="GPI-anchored protein LLG1-like domain-containing protein" evidence="1">
    <location>
        <begin position="25"/>
        <end position="174"/>
    </location>
</feature>
<reference evidence="3 4" key="1">
    <citation type="journal article" date="2009" name="Nat. Genet.">
        <title>The genome of the cucumber, Cucumis sativus L.</title>
        <authorList>
            <person name="Huang S."/>
            <person name="Li R."/>
            <person name="Zhang Z."/>
            <person name="Li L."/>
            <person name="Gu X."/>
            <person name="Fan W."/>
            <person name="Lucas W.J."/>
            <person name="Wang X."/>
            <person name="Xie B."/>
            <person name="Ni P."/>
            <person name="Ren Y."/>
            <person name="Zhu H."/>
            <person name="Li J."/>
            <person name="Lin K."/>
            <person name="Jin W."/>
            <person name="Fei Z."/>
            <person name="Li G."/>
            <person name="Staub J."/>
            <person name="Kilian A."/>
            <person name="van der Vossen E.A."/>
            <person name="Wu Y."/>
            <person name="Guo J."/>
            <person name="He J."/>
            <person name="Jia Z."/>
            <person name="Ren Y."/>
            <person name="Tian G."/>
            <person name="Lu Y."/>
            <person name="Ruan J."/>
            <person name="Qian W."/>
            <person name="Wang M."/>
            <person name="Huang Q."/>
            <person name="Li B."/>
            <person name="Xuan Z."/>
            <person name="Cao J."/>
            <person name="Asan"/>
            <person name="Wu Z."/>
            <person name="Zhang J."/>
            <person name="Cai Q."/>
            <person name="Bai Y."/>
            <person name="Zhao B."/>
            <person name="Han Y."/>
            <person name="Li Y."/>
            <person name="Li X."/>
            <person name="Wang S."/>
            <person name="Shi Q."/>
            <person name="Liu S."/>
            <person name="Cho W.K."/>
            <person name="Kim J.Y."/>
            <person name="Xu Y."/>
            <person name="Heller-Uszynska K."/>
            <person name="Miao H."/>
            <person name="Cheng Z."/>
            <person name="Zhang S."/>
            <person name="Wu J."/>
            <person name="Yang Y."/>
            <person name="Kang H."/>
            <person name="Li M."/>
            <person name="Liang H."/>
            <person name="Ren X."/>
            <person name="Shi Z."/>
            <person name="Wen M."/>
            <person name="Jian M."/>
            <person name="Yang H."/>
            <person name="Zhang G."/>
            <person name="Yang Z."/>
            <person name="Chen R."/>
            <person name="Liu S."/>
            <person name="Li J."/>
            <person name="Ma L."/>
            <person name="Liu H."/>
            <person name="Zhou Y."/>
            <person name="Zhao J."/>
            <person name="Fang X."/>
            <person name="Li G."/>
            <person name="Fang L."/>
            <person name="Li Y."/>
            <person name="Liu D."/>
            <person name="Zheng H."/>
            <person name="Zhang Y."/>
            <person name="Qin N."/>
            <person name="Li Z."/>
            <person name="Yang G."/>
            <person name="Yang S."/>
            <person name="Bolund L."/>
            <person name="Kristiansen K."/>
            <person name="Zheng H."/>
            <person name="Li S."/>
            <person name="Zhang X."/>
            <person name="Yang H."/>
            <person name="Wang J."/>
            <person name="Sun R."/>
            <person name="Zhang B."/>
            <person name="Jiang S."/>
            <person name="Wang J."/>
            <person name="Du Y."/>
            <person name="Li S."/>
        </authorList>
    </citation>
    <scope>NUCLEOTIDE SEQUENCE [LARGE SCALE GENOMIC DNA]</scope>
    <source>
        <strain evidence="4">cv. 9930</strain>
    </source>
</reference>